<dbReference type="AlphaFoldDB" id="A0A5C6XER6"/>
<keyword evidence="4" id="KW-0560">Oxidoreductase</keyword>
<name>A0A5C6XER6_9DELT</name>
<evidence type="ECO:0000313" key="10">
    <source>
        <dbReference type="Proteomes" id="UP000321412"/>
    </source>
</evidence>
<evidence type="ECO:0000259" key="8">
    <source>
        <dbReference type="Pfam" id="PF04116"/>
    </source>
</evidence>
<sequence length="293" mass="32132">MKQVAAYLLFPLSLLLGTWGAFFALDAKLSPALVSGGITLVAFGVAMVFERWLPRIKRAHEPGELRADLTYAGITGVLSDPLAHALVAGLTTYAAGLRGGSWEVGLPLGVLAVVVLLVHGLGDYWAHRLSHRWEWWWKLHAVHHAPARMTALNNLRLHPLDYTLKVLFGMGPVLLLGFSEESVALAMAIKGVCLAYQHADLDLRHGPLNLIFATNSVHRWHHSASPAEGNRNFGGVLSLYDILFASLLLPAEDAEPERMGLFGDEHYPRHNVLRATAAPWCWKRCVADPPSQG</sequence>
<comment type="subcellular location">
    <subcellularLocation>
        <location evidence="1">Endomembrane system</location>
        <topology evidence="1">Multi-pass membrane protein</topology>
    </subcellularLocation>
</comment>
<comment type="caution">
    <text evidence="9">The sequence shown here is derived from an EMBL/GenBank/DDBJ whole genome shotgun (WGS) entry which is preliminary data.</text>
</comment>
<evidence type="ECO:0000256" key="1">
    <source>
        <dbReference type="ARBA" id="ARBA00004127"/>
    </source>
</evidence>
<dbReference type="RefSeq" id="WP_146981540.1">
    <property type="nucleotide sequence ID" value="NZ_VOSM01000004.1"/>
</dbReference>
<gene>
    <name evidence="9" type="ORF">FRC98_11430</name>
</gene>
<proteinExistence type="predicted"/>
<evidence type="ECO:0000313" key="9">
    <source>
        <dbReference type="EMBL" id="TXD37333.1"/>
    </source>
</evidence>
<reference evidence="9 10" key="1">
    <citation type="submission" date="2019-08" db="EMBL/GenBank/DDBJ databases">
        <title>Bradymonadales sp. TMQ4.</title>
        <authorList>
            <person name="Liang Q."/>
        </authorList>
    </citation>
    <scope>NUCLEOTIDE SEQUENCE [LARGE SCALE GENOMIC DNA]</scope>
    <source>
        <strain evidence="9 10">TMQ4</strain>
    </source>
</reference>
<dbReference type="OrthoDB" id="5291790at2"/>
<dbReference type="GO" id="GO:0006643">
    <property type="term" value="P:membrane lipid metabolic process"/>
    <property type="evidence" value="ECO:0007669"/>
    <property type="project" value="TreeGrafter"/>
</dbReference>
<dbReference type="GO" id="GO:0008610">
    <property type="term" value="P:lipid biosynthetic process"/>
    <property type="evidence" value="ECO:0007669"/>
    <property type="project" value="InterPro"/>
</dbReference>
<keyword evidence="3 7" id="KW-1133">Transmembrane helix</keyword>
<evidence type="ECO:0000256" key="4">
    <source>
        <dbReference type="ARBA" id="ARBA00023002"/>
    </source>
</evidence>
<organism evidence="9 10">
    <name type="scientific">Lujinxingia vulgaris</name>
    <dbReference type="NCBI Taxonomy" id="2600176"/>
    <lineage>
        <taxon>Bacteria</taxon>
        <taxon>Deltaproteobacteria</taxon>
        <taxon>Bradymonadales</taxon>
        <taxon>Lujinxingiaceae</taxon>
        <taxon>Lujinxingia</taxon>
    </lineage>
</organism>
<keyword evidence="10" id="KW-1185">Reference proteome</keyword>
<evidence type="ECO:0000256" key="7">
    <source>
        <dbReference type="SAM" id="Phobius"/>
    </source>
</evidence>
<keyword evidence="6 7" id="KW-0472">Membrane</keyword>
<feature type="transmembrane region" description="Helical" evidence="7">
    <location>
        <begin position="106"/>
        <end position="126"/>
    </location>
</feature>
<dbReference type="EMBL" id="VOSM01000004">
    <property type="protein sequence ID" value="TXD37333.1"/>
    <property type="molecule type" value="Genomic_DNA"/>
</dbReference>
<dbReference type="InterPro" id="IPR006694">
    <property type="entry name" value="Fatty_acid_hydroxylase"/>
</dbReference>
<dbReference type="Proteomes" id="UP000321412">
    <property type="component" value="Unassembled WGS sequence"/>
</dbReference>
<evidence type="ECO:0000256" key="3">
    <source>
        <dbReference type="ARBA" id="ARBA00022989"/>
    </source>
</evidence>
<dbReference type="PANTHER" id="PTHR21624">
    <property type="entry name" value="STEROL DESATURASE-RELATED PROTEIN"/>
    <property type="match status" value="1"/>
</dbReference>
<accession>A0A5C6XER6</accession>
<feature type="domain" description="Fatty acid hydroxylase" evidence="8">
    <location>
        <begin position="113"/>
        <end position="245"/>
    </location>
</feature>
<evidence type="ECO:0000256" key="5">
    <source>
        <dbReference type="ARBA" id="ARBA00023098"/>
    </source>
</evidence>
<evidence type="ECO:0000256" key="2">
    <source>
        <dbReference type="ARBA" id="ARBA00022692"/>
    </source>
</evidence>
<protein>
    <submittedName>
        <fullName evidence="9">Sterol desaturase family protein</fullName>
    </submittedName>
</protein>
<dbReference type="InterPro" id="IPR051689">
    <property type="entry name" value="Sterol_desaturase/TMEM195"/>
</dbReference>
<dbReference type="Pfam" id="PF04116">
    <property type="entry name" value="FA_hydroxylase"/>
    <property type="match status" value="1"/>
</dbReference>
<dbReference type="GO" id="GO:0050479">
    <property type="term" value="F:glyceryl-ether monooxygenase activity"/>
    <property type="evidence" value="ECO:0007669"/>
    <property type="project" value="TreeGrafter"/>
</dbReference>
<dbReference type="GO" id="GO:0016020">
    <property type="term" value="C:membrane"/>
    <property type="evidence" value="ECO:0007669"/>
    <property type="project" value="GOC"/>
</dbReference>
<keyword evidence="5" id="KW-0443">Lipid metabolism</keyword>
<feature type="transmembrane region" description="Helical" evidence="7">
    <location>
        <begin position="30"/>
        <end position="49"/>
    </location>
</feature>
<keyword evidence="2 7" id="KW-0812">Transmembrane</keyword>
<dbReference type="PANTHER" id="PTHR21624:SF1">
    <property type="entry name" value="ALKYLGLYCEROL MONOOXYGENASE"/>
    <property type="match status" value="1"/>
</dbReference>
<dbReference type="GO" id="GO:0005506">
    <property type="term" value="F:iron ion binding"/>
    <property type="evidence" value="ECO:0007669"/>
    <property type="project" value="InterPro"/>
</dbReference>
<evidence type="ECO:0000256" key="6">
    <source>
        <dbReference type="ARBA" id="ARBA00023136"/>
    </source>
</evidence>
<dbReference type="GO" id="GO:0012505">
    <property type="term" value="C:endomembrane system"/>
    <property type="evidence" value="ECO:0007669"/>
    <property type="project" value="UniProtKB-SubCell"/>
</dbReference>